<gene>
    <name evidence="1" type="ORF">RHMOL_Rhmol07G0072400</name>
</gene>
<sequence>MAGEALLGAAFSVLLDRLTSPELVKFFRGRKHDERLLKKLKLKLLGLNKVLNDAEDKQITHRAVKEWLDELKDAVYHAEDLVDEIATEALRCKVEAENQSGPNQVQSLISSFTKLFDVEIESKLERMIDVLEDFTKEKDVLGLREVGGRNWSQTRLPTTSLVDESCVYGRENDKEEIMKLLLSDGESSNGIDVIPVVGMGGVGKTTLAQLLYNDGRLDGYFVKKAWVCVSDVFDVSRVTLAIVEAVTEKACDTKDPNLLAVKLKESLSGKRFLIVLDDVWNENYDNWNALMTPFRFGAHGSKIIVTTRNESVASIMQTVPIHGLQKLPEEDCWKLFSKLAFEKGDCNAHPNLERIGKEIVKKCNGLPLAVKTLGGLLRSQRDLKDWNNILESAIWELSEEKSNILPALRLSYYYLPSHLKRCFAYCSTFFKDYEFNMEELVSIWIAEGFLEKPKNNKTVEEEGYECFRELLSRSFFQRSNANDSLYVMHDLVHDLAQYVMGDFCYRLEDGDPHGMAEKVRYFSFVRSRFCSFEKFKEIREATCLRTFLPFKGRGDLIKLSKKVVDEILPRLTRLRLLSLSEYGIGELPYSIGNLIHLRFLDLSQAQIRELPESVCTLYNLETLLLFKCDLLTTLPADLVKLISLRHLDLSGTNLKEMPMNISRLKDLQRLTVFVVGKCTGISELGEFHCLRGTISISGLQLVESGNDALEAKMSEKKHLEKLALEWNSTIEDSQNARDVLEKLEPHTTLKHLEIKNYGGTRFPTWLGDQSFCNMVSLRLEKCENCFSLPPLGQMPSLKELTIARMPGITNVGHEFYGESGSLSKLFQSLETLRFEKMSGWVNWCILDAGEFSRLQKLEVINCPKLIGHLPTNVPSLARLKIVDCPELVASLSRTTSISSLVLKQCQGVQSEWQSVSSVEKLEISGFESLKEFASELVTLTNLKELKVENSCLCVPISEEISHCSMFLERLTLDSCESLKSLQLGLFPKLQSLGIKDCKNFETLLIPDGIVLENVTLLEKLTISNCNNMLSFPCGGLPAPNLSSLSLFRCEKLKALPEQMHTLLSSLQSLELSRCPEIESFPEGGLPSKLGHLKIWNCKKLVGGRREWGLQTLPSLTSFSLWGESEDVLESFPEDGLLPPTLTFLHFGDLQNLKSLNKRGLQLLGSLECMRFFNCPQLQSFPVERLPTSLLELYVSGCPLLKPRCRRKEGEDWHKIAHIPFITINDERKKEVPKSLAFENFQSQSGSASLAIFTSLYEGNFAANSDSVEMLTHFIRDELCYSAGNPSDYSKPVKPFVHATPPVFRNVEQYQQPTLGSQLYPGTNNPNYQTGPPGKYSSWTLVQHSPAQPAQVQSAST</sequence>
<organism evidence="1 2">
    <name type="scientific">Rhododendron molle</name>
    <name type="common">Chinese azalea</name>
    <name type="synonym">Azalea mollis</name>
    <dbReference type="NCBI Taxonomy" id="49168"/>
    <lineage>
        <taxon>Eukaryota</taxon>
        <taxon>Viridiplantae</taxon>
        <taxon>Streptophyta</taxon>
        <taxon>Embryophyta</taxon>
        <taxon>Tracheophyta</taxon>
        <taxon>Spermatophyta</taxon>
        <taxon>Magnoliopsida</taxon>
        <taxon>eudicotyledons</taxon>
        <taxon>Gunneridae</taxon>
        <taxon>Pentapetalae</taxon>
        <taxon>asterids</taxon>
        <taxon>Ericales</taxon>
        <taxon>Ericaceae</taxon>
        <taxon>Ericoideae</taxon>
        <taxon>Rhodoreae</taxon>
        <taxon>Rhododendron</taxon>
    </lineage>
</organism>
<evidence type="ECO:0000313" key="1">
    <source>
        <dbReference type="EMBL" id="KAI8545894.1"/>
    </source>
</evidence>
<comment type="caution">
    <text evidence="1">The sequence shown here is derived from an EMBL/GenBank/DDBJ whole genome shotgun (WGS) entry which is preliminary data.</text>
</comment>
<accession>A0ACC0MYC1</accession>
<name>A0ACC0MYC1_RHOML</name>
<dbReference type="EMBL" id="CM046394">
    <property type="protein sequence ID" value="KAI8545894.1"/>
    <property type="molecule type" value="Genomic_DNA"/>
</dbReference>
<evidence type="ECO:0000313" key="2">
    <source>
        <dbReference type="Proteomes" id="UP001062846"/>
    </source>
</evidence>
<dbReference type="Proteomes" id="UP001062846">
    <property type="component" value="Chromosome 7"/>
</dbReference>
<protein>
    <submittedName>
        <fullName evidence="1">Uncharacterized protein</fullName>
    </submittedName>
</protein>
<proteinExistence type="predicted"/>
<keyword evidence="2" id="KW-1185">Reference proteome</keyword>
<reference evidence="1" key="1">
    <citation type="submission" date="2022-02" db="EMBL/GenBank/DDBJ databases">
        <title>Plant Genome Project.</title>
        <authorList>
            <person name="Zhang R.-G."/>
        </authorList>
    </citation>
    <scope>NUCLEOTIDE SEQUENCE</scope>
    <source>
        <strain evidence="1">AT1</strain>
    </source>
</reference>